<dbReference type="InterPro" id="IPR011990">
    <property type="entry name" value="TPR-like_helical_dom_sf"/>
</dbReference>
<protein>
    <recommendedName>
        <fullName evidence="6">Pentacotripeptide-repeat region of PRORP domain-containing protein</fullName>
    </recommendedName>
</protein>
<proteinExistence type="inferred from homology"/>
<dbReference type="AlphaFoldDB" id="A0A2R6W5J1"/>
<dbReference type="PANTHER" id="PTHR47447">
    <property type="entry name" value="OS03G0856100 PROTEIN"/>
    <property type="match status" value="1"/>
</dbReference>
<evidence type="ECO:0008006" key="6">
    <source>
        <dbReference type="Google" id="ProtNLM"/>
    </source>
</evidence>
<dbReference type="OrthoDB" id="185373at2759"/>
<sequence>MSSMEITMNIQFSSFRPSVRKELHFNVVSFVSRPSMVCFCSKSRSGKKRASFHAASVILQVDRARLQDLQKLHRTQARLLPQAVIEELYQRIKANQWKEALKVFELLRMQEWYEPKHEQYVSVLTMLAKNRQPEHAEDILRTMLEEKLPPSVEAYTALLSAFVEFGDLDRAVSIFNDMKTQGDCPPDVYTYSKLIDGFCRAKELSKALELVEEMERNDVPANTVTYNAILKAVGETEPLEVMEDIFEHMMKSSTCPPDNWSFNILLKALGTRGSIEKMEEWYLRMSEVDVAPNIVTMNTLIHCYGLQQHFHKMERVLNHMDRMYFSCNEFTYNSMIRAYGNAQRISDMERMYFVMKQSGVKPTAYTLTLIITALTKARMWHRIEKVRNEWTNSDLRPDVYLYNALLNAYAQSENLHMVQETFEELLQNVEPDDVTESILARAYEGHGHKRLSVSKKDNANDL</sequence>
<evidence type="ECO:0000256" key="3">
    <source>
        <dbReference type="PROSITE-ProRule" id="PRU00708"/>
    </source>
</evidence>
<keyword evidence="5" id="KW-1185">Reference proteome</keyword>
<evidence type="ECO:0000313" key="4">
    <source>
        <dbReference type="EMBL" id="PTQ29119.1"/>
    </source>
</evidence>
<dbReference type="Pfam" id="PF13041">
    <property type="entry name" value="PPR_2"/>
    <property type="match status" value="2"/>
</dbReference>
<feature type="repeat" description="PPR" evidence="3">
    <location>
        <begin position="258"/>
        <end position="292"/>
    </location>
</feature>
<dbReference type="InterPro" id="IPR002885">
    <property type="entry name" value="PPR_rpt"/>
</dbReference>
<evidence type="ECO:0000256" key="2">
    <source>
        <dbReference type="ARBA" id="ARBA00022737"/>
    </source>
</evidence>
<feature type="repeat" description="PPR" evidence="3">
    <location>
        <begin position="187"/>
        <end position="221"/>
    </location>
</feature>
<accession>A0A2R6W5J1</accession>
<feature type="repeat" description="PPR" evidence="3">
    <location>
        <begin position="116"/>
        <end position="150"/>
    </location>
</feature>
<dbReference type="PANTHER" id="PTHR47447:SF17">
    <property type="entry name" value="OS12G0638900 PROTEIN"/>
    <property type="match status" value="1"/>
</dbReference>
<organism evidence="4 5">
    <name type="scientific">Marchantia polymorpha</name>
    <name type="common">Common liverwort</name>
    <name type="synonym">Marchantia aquatica</name>
    <dbReference type="NCBI Taxonomy" id="3197"/>
    <lineage>
        <taxon>Eukaryota</taxon>
        <taxon>Viridiplantae</taxon>
        <taxon>Streptophyta</taxon>
        <taxon>Embryophyta</taxon>
        <taxon>Marchantiophyta</taxon>
        <taxon>Marchantiopsida</taxon>
        <taxon>Marchantiidae</taxon>
        <taxon>Marchantiales</taxon>
        <taxon>Marchantiaceae</taxon>
        <taxon>Marchantia</taxon>
    </lineage>
</organism>
<dbReference type="Pfam" id="PF01535">
    <property type="entry name" value="PPR"/>
    <property type="match status" value="1"/>
</dbReference>
<dbReference type="OMA" id="NHESYTA"/>
<feature type="repeat" description="PPR" evidence="3">
    <location>
        <begin position="328"/>
        <end position="362"/>
    </location>
</feature>
<dbReference type="Pfam" id="PF13812">
    <property type="entry name" value="PPR_3"/>
    <property type="match status" value="2"/>
</dbReference>
<dbReference type="PROSITE" id="PS51375">
    <property type="entry name" value="PPR"/>
    <property type="match status" value="7"/>
</dbReference>
<dbReference type="SUPFAM" id="SSF48452">
    <property type="entry name" value="TPR-like"/>
    <property type="match status" value="1"/>
</dbReference>
<dbReference type="Gene3D" id="1.25.40.10">
    <property type="entry name" value="Tetratricopeptide repeat domain"/>
    <property type="match status" value="3"/>
</dbReference>
<name>A0A2R6W5J1_MARPO</name>
<evidence type="ECO:0000313" key="5">
    <source>
        <dbReference type="Proteomes" id="UP000244005"/>
    </source>
</evidence>
<dbReference type="Gramene" id="Mp5g02180.1">
    <property type="protein sequence ID" value="Mp5g02180.1.cds1"/>
    <property type="gene ID" value="Mp5g02180"/>
</dbReference>
<comment type="similarity">
    <text evidence="1">Belongs to the PPR family. P subfamily.</text>
</comment>
<reference evidence="5" key="1">
    <citation type="journal article" date="2017" name="Cell">
        <title>Insights into land plant evolution garnered from the Marchantia polymorpha genome.</title>
        <authorList>
            <person name="Bowman J.L."/>
            <person name="Kohchi T."/>
            <person name="Yamato K.T."/>
            <person name="Jenkins J."/>
            <person name="Shu S."/>
            <person name="Ishizaki K."/>
            <person name="Yamaoka S."/>
            <person name="Nishihama R."/>
            <person name="Nakamura Y."/>
            <person name="Berger F."/>
            <person name="Adam C."/>
            <person name="Aki S.S."/>
            <person name="Althoff F."/>
            <person name="Araki T."/>
            <person name="Arteaga-Vazquez M.A."/>
            <person name="Balasubrmanian S."/>
            <person name="Barry K."/>
            <person name="Bauer D."/>
            <person name="Boehm C.R."/>
            <person name="Briginshaw L."/>
            <person name="Caballero-Perez J."/>
            <person name="Catarino B."/>
            <person name="Chen F."/>
            <person name="Chiyoda S."/>
            <person name="Chovatia M."/>
            <person name="Davies K.M."/>
            <person name="Delmans M."/>
            <person name="Demura T."/>
            <person name="Dierschke T."/>
            <person name="Dolan L."/>
            <person name="Dorantes-Acosta A.E."/>
            <person name="Eklund D.M."/>
            <person name="Florent S.N."/>
            <person name="Flores-Sandoval E."/>
            <person name="Fujiyama A."/>
            <person name="Fukuzawa H."/>
            <person name="Galik B."/>
            <person name="Grimanelli D."/>
            <person name="Grimwood J."/>
            <person name="Grossniklaus U."/>
            <person name="Hamada T."/>
            <person name="Haseloff J."/>
            <person name="Hetherington A.J."/>
            <person name="Higo A."/>
            <person name="Hirakawa Y."/>
            <person name="Hundley H.N."/>
            <person name="Ikeda Y."/>
            <person name="Inoue K."/>
            <person name="Inoue S.I."/>
            <person name="Ishida S."/>
            <person name="Jia Q."/>
            <person name="Kakita M."/>
            <person name="Kanazawa T."/>
            <person name="Kawai Y."/>
            <person name="Kawashima T."/>
            <person name="Kennedy M."/>
            <person name="Kinose K."/>
            <person name="Kinoshita T."/>
            <person name="Kohara Y."/>
            <person name="Koide E."/>
            <person name="Komatsu K."/>
            <person name="Kopischke S."/>
            <person name="Kubo M."/>
            <person name="Kyozuka J."/>
            <person name="Lagercrantz U."/>
            <person name="Lin S.S."/>
            <person name="Lindquist E."/>
            <person name="Lipzen A.M."/>
            <person name="Lu C.W."/>
            <person name="De Luna E."/>
            <person name="Martienssen R.A."/>
            <person name="Minamino N."/>
            <person name="Mizutani M."/>
            <person name="Mizutani M."/>
            <person name="Mochizuki N."/>
            <person name="Monte I."/>
            <person name="Mosher R."/>
            <person name="Nagasaki H."/>
            <person name="Nakagami H."/>
            <person name="Naramoto S."/>
            <person name="Nishitani K."/>
            <person name="Ohtani M."/>
            <person name="Okamoto T."/>
            <person name="Okumura M."/>
            <person name="Phillips J."/>
            <person name="Pollak B."/>
            <person name="Reinders A."/>
            <person name="Rovekamp M."/>
            <person name="Sano R."/>
            <person name="Sawa S."/>
            <person name="Schmid M.W."/>
            <person name="Shirakawa M."/>
            <person name="Solano R."/>
            <person name="Spunde A."/>
            <person name="Suetsugu N."/>
            <person name="Sugano S."/>
            <person name="Sugiyama A."/>
            <person name="Sun R."/>
            <person name="Suzuki Y."/>
            <person name="Takenaka M."/>
            <person name="Takezawa D."/>
            <person name="Tomogane H."/>
            <person name="Tsuzuki M."/>
            <person name="Ueda T."/>
            <person name="Umeda M."/>
            <person name="Ward J.M."/>
            <person name="Watanabe Y."/>
            <person name="Yazaki K."/>
            <person name="Yokoyama R."/>
            <person name="Yoshitake Y."/>
            <person name="Yotsui I."/>
            <person name="Zachgo S."/>
            <person name="Schmutz J."/>
        </authorList>
    </citation>
    <scope>NUCLEOTIDE SEQUENCE [LARGE SCALE GENOMIC DNA]</scope>
    <source>
        <strain evidence="5">Tak-1</strain>
    </source>
</reference>
<dbReference type="Proteomes" id="UP000244005">
    <property type="component" value="Unassembled WGS sequence"/>
</dbReference>
<keyword evidence="2" id="KW-0677">Repeat</keyword>
<evidence type="ECO:0000256" key="1">
    <source>
        <dbReference type="ARBA" id="ARBA00007626"/>
    </source>
</evidence>
<feature type="repeat" description="PPR" evidence="3">
    <location>
        <begin position="398"/>
        <end position="428"/>
    </location>
</feature>
<dbReference type="NCBIfam" id="TIGR00756">
    <property type="entry name" value="PPR"/>
    <property type="match status" value="6"/>
</dbReference>
<gene>
    <name evidence="4" type="ORF">MARPO_0147s0011</name>
</gene>
<feature type="repeat" description="PPR" evidence="3">
    <location>
        <begin position="151"/>
        <end position="185"/>
    </location>
</feature>
<feature type="repeat" description="PPR" evidence="3">
    <location>
        <begin position="222"/>
        <end position="256"/>
    </location>
</feature>
<dbReference type="EMBL" id="KZ772817">
    <property type="protein sequence ID" value="PTQ29119.1"/>
    <property type="molecule type" value="Genomic_DNA"/>
</dbReference>